<dbReference type="GeneID" id="77466236"/>
<dbReference type="SUPFAM" id="SSF158832">
    <property type="entry name" value="Tex N-terminal region-like"/>
    <property type="match status" value="1"/>
</dbReference>
<dbReference type="InterPro" id="IPR010994">
    <property type="entry name" value="RuvA_2-like"/>
</dbReference>
<keyword evidence="3" id="KW-0687">Ribonucleoprotein</keyword>
<dbReference type="GO" id="GO:0005737">
    <property type="term" value="C:cytoplasm"/>
    <property type="evidence" value="ECO:0007669"/>
    <property type="project" value="UniProtKB-ARBA"/>
</dbReference>
<proteinExistence type="predicted"/>
<dbReference type="PANTHER" id="PTHR10724">
    <property type="entry name" value="30S RIBOSOMAL PROTEIN S1"/>
    <property type="match status" value="1"/>
</dbReference>
<dbReference type="InterPro" id="IPR018974">
    <property type="entry name" value="Tex-like_N"/>
</dbReference>
<dbReference type="GO" id="GO:0006139">
    <property type="term" value="P:nucleobase-containing compound metabolic process"/>
    <property type="evidence" value="ECO:0007669"/>
    <property type="project" value="InterPro"/>
</dbReference>
<dbReference type="Pfam" id="PF00575">
    <property type="entry name" value="S1"/>
    <property type="match status" value="1"/>
</dbReference>
<dbReference type="InterPro" id="IPR023319">
    <property type="entry name" value="Tex-like_HTH_dom_sf"/>
</dbReference>
<feature type="region of interest" description="Disordered" evidence="1">
    <location>
        <begin position="66"/>
        <end position="87"/>
    </location>
</feature>
<dbReference type="Pfam" id="PF22706">
    <property type="entry name" value="Tex_central_region"/>
    <property type="match status" value="1"/>
</dbReference>
<dbReference type="Pfam" id="PF16921">
    <property type="entry name" value="Tex_YqgF"/>
    <property type="match status" value="1"/>
</dbReference>
<dbReference type="PROSITE" id="PS50126">
    <property type="entry name" value="S1"/>
    <property type="match status" value="1"/>
</dbReference>
<gene>
    <name evidence="3" type="primary">rpsA_2</name>
    <name evidence="3" type="ORF">JKKLCJKK_01241</name>
</gene>
<dbReference type="InterPro" id="IPR050437">
    <property type="entry name" value="Ribos_protein_bS1-like"/>
</dbReference>
<dbReference type="GO" id="GO:0003729">
    <property type="term" value="F:mRNA binding"/>
    <property type="evidence" value="ECO:0007669"/>
    <property type="project" value="TreeGrafter"/>
</dbReference>
<sequence>MAETNNVDIASIMNMVATLSPEGSGARKDVIIEPAAPAPAPVSDPAPSVAPVRAATVRTLGSAGSLTADDVADAPATGRRAETSPEELAARHKRIVAALASELNQPAARIESVISLIDEGATIPFIARYRKEATGGMDDVALRTLDDRLSYLRNLEQRKSDVIAAIDAQGKLTEELRASIEEASTLQRVEDLYKPYRKKRATRASKARDAGLEPLANLILMQPAQGAEPLVAAAEYVNAEGGFATAEAALAGARDIVAELVAEDPENTADLREYTHKTAAIESEAMDADEKTPYEPYYEFSQAARSIPNHRILAINRGEREGKLRVRVRVDGEAAAERLQSRYPRRRGPFAFELNAAIADGYKRLMAPSLERELRVDLTMRAQADAIKVFAKNTEGLLQQRPVRGARVIALDPGYRAGCKVAVLDEYGKLLDHTILYPTPPRRDIAGTKRELLRLTRKHRINTIVVGNGTASRETEEVVSAFIAESAPELRYTIVNEAGASVYSASKLASEEYPDLDVTTRGAMSLGRRLQDPLAELVKIPPQSIGVGQYQHDLDQAELGRALGNVVENVVNRVGVDVNTASASLLGYVSGITPAVAKNIVAYREENGAFTDRRQLKKVPKLGPKAYLNAAGFMRITGGKNPLDATSVHPESYEIAGELLRRAGVAPSALAAGGVPGIGAKIGGLGAVAAELGCGVPTLRDIVAELEKPGRDPRDDAPEVVFSQAARSIEDLEVGMELKGTVRNVVDFGAFVDIGVHQDGLVHISKLADRFVKHPSEVVAVGDTVTVWITGVDKARGKISLTMVKGRMGK</sequence>
<dbReference type="SUPFAM" id="SSF47781">
    <property type="entry name" value="RuvA domain 2-like"/>
    <property type="match status" value="2"/>
</dbReference>
<reference evidence="3 4" key="1">
    <citation type="submission" date="2019-10" db="EMBL/GenBank/DDBJ databases">
        <authorList>
            <person name="Wolf R A."/>
        </authorList>
    </citation>
    <scope>NUCLEOTIDE SEQUENCE [LARGE SCALE GENOMIC DNA]</scope>
    <source>
        <strain evidence="3">Collinsella_intestinalis_DSM_13632</strain>
    </source>
</reference>
<dbReference type="GO" id="GO:0006412">
    <property type="term" value="P:translation"/>
    <property type="evidence" value="ECO:0007669"/>
    <property type="project" value="TreeGrafter"/>
</dbReference>
<dbReference type="Gene3D" id="1.10.150.310">
    <property type="entry name" value="Tex RuvX-like domain-like"/>
    <property type="match status" value="1"/>
</dbReference>
<dbReference type="InterPro" id="IPR044146">
    <property type="entry name" value="S1_Tex"/>
</dbReference>
<dbReference type="SUPFAM" id="SSF50249">
    <property type="entry name" value="Nucleic acid-binding proteins"/>
    <property type="match status" value="1"/>
</dbReference>
<accession>A0A5K1JBV9</accession>
<dbReference type="FunFam" id="1.10.10.650:FF:000001">
    <property type="entry name" value="S1 RNA-binding domain 1"/>
    <property type="match status" value="1"/>
</dbReference>
<dbReference type="Pfam" id="PF12836">
    <property type="entry name" value="HHH_3"/>
    <property type="match status" value="1"/>
</dbReference>
<evidence type="ECO:0000313" key="3">
    <source>
        <dbReference type="EMBL" id="VWM01308.1"/>
    </source>
</evidence>
<dbReference type="RefSeq" id="WP_226803356.1">
    <property type="nucleotide sequence ID" value="NZ_CABWIC010000030.1"/>
</dbReference>
<dbReference type="EMBL" id="CABWIC010000030">
    <property type="protein sequence ID" value="VWM01308.1"/>
    <property type="molecule type" value="Genomic_DNA"/>
</dbReference>
<dbReference type="SMART" id="SM00316">
    <property type="entry name" value="S1"/>
    <property type="match status" value="1"/>
</dbReference>
<dbReference type="InterPro" id="IPR055179">
    <property type="entry name" value="Tex-like_central_region"/>
</dbReference>
<dbReference type="CDD" id="cd05685">
    <property type="entry name" value="S1_Tex"/>
    <property type="match status" value="1"/>
</dbReference>
<dbReference type="GO" id="GO:0003735">
    <property type="term" value="F:structural constituent of ribosome"/>
    <property type="evidence" value="ECO:0007669"/>
    <property type="project" value="TreeGrafter"/>
</dbReference>
<dbReference type="FunFam" id="1.10.150.310:FF:000002">
    <property type="entry name" value="Putative transcription modulator/accessory protein"/>
    <property type="match status" value="1"/>
</dbReference>
<dbReference type="SUPFAM" id="SSF53098">
    <property type="entry name" value="Ribonuclease H-like"/>
    <property type="match status" value="1"/>
</dbReference>
<protein>
    <submittedName>
        <fullName evidence="3">30S ribosomal protein S1</fullName>
    </submittedName>
</protein>
<dbReference type="Pfam" id="PF17674">
    <property type="entry name" value="HHH_9"/>
    <property type="match status" value="1"/>
</dbReference>
<evidence type="ECO:0000259" key="2">
    <source>
        <dbReference type="PROSITE" id="PS50126"/>
    </source>
</evidence>
<dbReference type="Gene3D" id="2.40.50.140">
    <property type="entry name" value="Nucleic acid-binding proteins"/>
    <property type="match status" value="1"/>
</dbReference>
<dbReference type="Gene3D" id="1.10.10.650">
    <property type="entry name" value="RuvA domain 2-like"/>
    <property type="match status" value="1"/>
</dbReference>
<dbReference type="InterPro" id="IPR037027">
    <property type="entry name" value="YqgF/RNaseH-like_dom_sf"/>
</dbReference>
<dbReference type="InterPro" id="IPR012337">
    <property type="entry name" value="RNaseH-like_sf"/>
</dbReference>
<feature type="domain" description="S1 motif" evidence="2">
    <location>
        <begin position="735"/>
        <end position="804"/>
    </location>
</feature>
<keyword evidence="3" id="KW-0689">Ribosomal protein</keyword>
<dbReference type="Gene3D" id="3.30.420.140">
    <property type="entry name" value="YqgF/RNase H-like domain"/>
    <property type="match status" value="1"/>
</dbReference>
<dbReference type="InterPro" id="IPR003029">
    <property type="entry name" value="S1_domain"/>
</dbReference>
<dbReference type="InterPro" id="IPR006641">
    <property type="entry name" value="YqgF/RNaseH-like_dom"/>
</dbReference>
<dbReference type="FunFam" id="2.40.50.140:FF:000051">
    <property type="entry name" value="RNA-binding transcriptional accessory protein"/>
    <property type="match status" value="1"/>
</dbReference>
<dbReference type="InterPro" id="IPR012340">
    <property type="entry name" value="NA-bd_OB-fold"/>
</dbReference>
<dbReference type="PANTHER" id="PTHR10724:SF10">
    <property type="entry name" value="S1 RNA-BINDING DOMAIN-CONTAINING PROTEIN 1"/>
    <property type="match status" value="1"/>
</dbReference>
<dbReference type="Gene3D" id="1.10.3500.10">
    <property type="entry name" value="Tex N-terminal region-like"/>
    <property type="match status" value="1"/>
</dbReference>
<dbReference type="InterPro" id="IPR032639">
    <property type="entry name" value="Tex_YqgF"/>
</dbReference>
<evidence type="ECO:0000256" key="1">
    <source>
        <dbReference type="SAM" id="MobiDB-lite"/>
    </source>
</evidence>
<name>A0A5K1JBV9_9ACTN</name>
<evidence type="ECO:0000313" key="4">
    <source>
        <dbReference type="Proteomes" id="UP000405524"/>
    </source>
</evidence>
<dbReference type="AlphaFoldDB" id="A0A5K1JBV9"/>
<organism evidence="3 4">
    <name type="scientific">Collinsella intestinalis</name>
    <dbReference type="NCBI Taxonomy" id="147207"/>
    <lineage>
        <taxon>Bacteria</taxon>
        <taxon>Bacillati</taxon>
        <taxon>Actinomycetota</taxon>
        <taxon>Coriobacteriia</taxon>
        <taxon>Coriobacteriales</taxon>
        <taxon>Coriobacteriaceae</taxon>
        <taxon>Collinsella</taxon>
    </lineage>
</organism>
<dbReference type="InterPro" id="IPR041692">
    <property type="entry name" value="HHH_9"/>
</dbReference>
<dbReference type="FunFam" id="3.30.420.140:FF:000001">
    <property type="entry name" value="RNA-binding transcriptional accessory protein"/>
    <property type="match status" value="1"/>
</dbReference>
<dbReference type="Proteomes" id="UP000405524">
    <property type="component" value="Unassembled WGS sequence"/>
</dbReference>
<dbReference type="InterPro" id="IPR023323">
    <property type="entry name" value="Tex-like_dom_sf"/>
</dbReference>
<dbReference type="SMART" id="SM00732">
    <property type="entry name" value="YqgFc"/>
    <property type="match status" value="1"/>
</dbReference>
<dbReference type="GO" id="GO:0005840">
    <property type="term" value="C:ribosome"/>
    <property type="evidence" value="ECO:0007669"/>
    <property type="project" value="UniProtKB-KW"/>
</dbReference>
<dbReference type="Pfam" id="PF09371">
    <property type="entry name" value="Tex_N"/>
    <property type="match status" value="1"/>
</dbReference>